<dbReference type="Gene3D" id="2.60.40.1120">
    <property type="entry name" value="Carboxypeptidase-like, regulatory domain"/>
    <property type="match status" value="1"/>
</dbReference>
<proteinExistence type="predicted"/>
<dbReference type="Pfam" id="PF10633">
    <property type="entry name" value="NPCBM_assoc"/>
    <property type="match status" value="1"/>
</dbReference>
<dbReference type="CDD" id="cd20742">
    <property type="entry name" value="FIX_vWA-like"/>
    <property type="match status" value="1"/>
</dbReference>
<organism evidence="2 3">
    <name type="scientific">Halorubrum ezzemoulense</name>
    <name type="common">Halorubrum chaoviator</name>
    <dbReference type="NCBI Taxonomy" id="337243"/>
    <lineage>
        <taxon>Archaea</taxon>
        <taxon>Methanobacteriati</taxon>
        <taxon>Methanobacteriota</taxon>
        <taxon>Stenosarchaea group</taxon>
        <taxon>Halobacteria</taxon>
        <taxon>Halobacteriales</taxon>
        <taxon>Haloferacaceae</taxon>
        <taxon>Halorubrum</taxon>
    </lineage>
</organism>
<dbReference type="GO" id="GO:0030246">
    <property type="term" value="F:carbohydrate binding"/>
    <property type="evidence" value="ECO:0007669"/>
    <property type="project" value="InterPro"/>
</dbReference>
<dbReference type="Proteomes" id="UP000216409">
    <property type="component" value="Unassembled WGS sequence"/>
</dbReference>
<comment type="caution">
    <text evidence="2">The sequence shown here is derived from an EMBL/GenBank/DDBJ whole genome shotgun (WGS) entry which is preliminary data.</text>
</comment>
<dbReference type="InterPro" id="IPR013783">
    <property type="entry name" value="Ig-like_fold"/>
</dbReference>
<accession>A0A256IML5</accession>
<reference evidence="2 3" key="1">
    <citation type="journal article" date="2014" name="Front. Microbiol.">
        <title>Population and genomic analysis of the genus Halorubrum.</title>
        <authorList>
            <person name="Fullmer M.S."/>
            <person name="Soucy S.M."/>
            <person name="Swithers K.S."/>
            <person name="Makkay A.M."/>
            <person name="Wheeler R."/>
            <person name="Ventosa A."/>
            <person name="Gogarten J.P."/>
            <person name="Papke R.T."/>
        </authorList>
    </citation>
    <scope>NUCLEOTIDE SEQUENCE [LARGE SCALE GENOMIC DNA]</scope>
    <source>
        <strain evidence="2 3">LD3</strain>
    </source>
</reference>
<dbReference type="InterPro" id="IPR018905">
    <property type="entry name" value="A-galactase_NEW3"/>
</dbReference>
<dbReference type="InterPro" id="IPR013784">
    <property type="entry name" value="Carb-bd-like_fold"/>
</dbReference>
<protein>
    <recommendedName>
        <fullName evidence="1">Alpha-galactosidase NEW3 domain-containing protein</fullName>
    </recommendedName>
</protein>
<feature type="domain" description="Alpha-galactosidase NEW3" evidence="1">
    <location>
        <begin position="27"/>
        <end position="100"/>
    </location>
</feature>
<dbReference type="AlphaFoldDB" id="A0A256IML5"/>
<dbReference type="Gene3D" id="2.60.40.10">
    <property type="entry name" value="Immunoglobulins"/>
    <property type="match status" value="1"/>
</dbReference>
<name>A0A256IML5_HALEZ</name>
<gene>
    <name evidence="2" type="ORF">DJ83_16265</name>
</gene>
<evidence type="ECO:0000313" key="2">
    <source>
        <dbReference type="EMBL" id="OYR57818.1"/>
    </source>
</evidence>
<dbReference type="SUPFAM" id="SSF49452">
    <property type="entry name" value="Starch-binding domain-like"/>
    <property type="match status" value="1"/>
</dbReference>
<evidence type="ECO:0000259" key="1">
    <source>
        <dbReference type="Pfam" id="PF10633"/>
    </source>
</evidence>
<evidence type="ECO:0000313" key="3">
    <source>
        <dbReference type="Proteomes" id="UP000216409"/>
    </source>
</evidence>
<sequence length="923" mass="100011">MEVEEPERIQAAIGDVDWPNDEATYSDRVETSVEVENTGNTRHEFYVGYSVRGPDGEWRDNNGSTHESVTLSPGEQRQVNVEWEITDEAPAGDYDVWTTVYADRRGEELQEKRDERRQSSVFSVEETNQTGTVTGYVTTSDGDGLEDVSVTVGGITVKTNPDGYYDAENVPIGKRTVSATIEGQEYTKQQSVSAGQQVTTDIEVDLQTTDIQITSFDPQTGTFSPGDEITASVGLVNEGNEEKTVRATLGHRGPTGTLLDGGDESTTSLTLAPSQQTTTELSWTVGDDPNVGTYDAVLTVSAGDSQIAQSAENDSVNLQSTDDAATLLDYSQESGTYEPDDTIEVEFAVENNEESSTTYYVEYVARGSNGEMYANDAYFVTRPPSGAESPPTTIRYAVPESAPNGTYDGVLRVWKGRSPDTSQPPADQVTISDVFSVENPNVSEPERPDEEAPTGKVTIRVEGSSGEVVEGTKVGINLLGDNKEKTVGNDGVATFEVPRRDIKYTAYYVGRSDIIQERKPVLVDSEGPHDVAFEIKETGTLRGTVTIDGEPVTGDITLQGSETQIEDGVFEFDDKVPIGYKTLVIDPDGNGPTRYASVRIEPGENGETIQITERFRIGEYVSGAVLGDIGYRNRETISVEYTLGWMTSTTIPISDVRDLASSASAGDKVDTAVNVVAIVPLVGDSSTVISRIGKFVKKAPPKAVRDFAKIIRRSSKFDGMRYRALSELGYGDTLESLTRAGFSRAEATKLVSVAKSSDVSSDALRSAVSKADVAPKAVRKAVKNEETGDVVLLTKGVRNEDGWTHIVRGHIGGTDRVIDSYKTFFPTGKEVKFKKHADEVLPARMTEKQVEEMVLTAIKKGDEPTDIGGGVAYTIDPRKHGYDVGITKIQVEVSDGIVKTAYPTKGPSVYEYRPNGELIKGVS</sequence>
<dbReference type="EMBL" id="NHOW01000207">
    <property type="protein sequence ID" value="OYR57818.1"/>
    <property type="molecule type" value="Genomic_DNA"/>
</dbReference>